<dbReference type="PROSITE" id="PS00061">
    <property type="entry name" value="ADH_SHORT"/>
    <property type="match status" value="1"/>
</dbReference>
<evidence type="ECO:0000256" key="2">
    <source>
        <dbReference type="ARBA" id="ARBA00023002"/>
    </source>
</evidence>
<reference evidence="4" key="1">
    <citation type="submission" date="2022-08" db="EMBL/GenBank/DDBJ databases">
        <title>Reclassification of Massilia species as members of the genera Telluria, Duganella, Pseudoduganella, Mokoshia gen. nov. and Zemynaea gen. nov. using orthogonal and non-orthogonal genome-based approaches.</title>
        <authorList>
            <person name="Bowman J.P."/>
        </authorList>
    </citation>
    <scope>NUCLEOTIDE SEQUENCE</scope>
    <source>
        <strain evidence="4">LMG 11547</strain>
    </source>
</reference>
<dbReference type="InterPro" id="IPR020904">
    <property type="entry name" value="Sc_DH/Rdtase_CS"/>
</dbReference>
<sequence length="244" mass="25290">MTVRLHDKTCFVTGGAQGIGRAIAERFALEGATVIAADLRFGADVPETAGITLLQLDVTNPEAVASAAAAHPEVSVLVNCVGYVATGNLLDCSLAEFDRSMDINVRSMVLTTRAFLPGMLTRGRGSIINIASVVSTVMTAPDRFAYATSKAAVIGLTSSIARDFVTRGIRCNAISPGTVDSPSLHQRFAATGDVAAARSAFVARQPMGRLGQPEEIAATAVLLGSDEATFMTGSNIIIDGGMSL</sequence>
<proteinExistence type="inferred from homology"/>
<dbReference type="PANTHER" id="PTHR43477">
    <property type="entry name" value="DIHYDROANTICAPSIN 7-DEHYDROGENASE"/>
    <property type="match status" value="1"/>
</dbReference>
<keyword evidence="2" id="KW-0560">Oxidoreductase</keyword>
<dbReference type="Gene3D" id="3.40.50.720">
    <property type="entry name" value="NAD(P)-binding Rossmann-like Domain"/>
    <property type="match status" value="1"/>
</dbReference>
<dbReference type="PRINTS" id="PR00080">
    <property type="entry name" value="SDRFAMILY"/>
</dbReference>
<dbReference type="InterPro" id="IPR002347">
    <property type="entry name" value="SDR_fam"/>
</dbReference>
<name>A0ABT2BYL0_9BURK</name>
<dbReference type="SUPFAM" id="SSF51735">
    <property type="entry name" value="NAD(P)-binding Rossmann-fold domains"/>
    <property type="match status" value="1"/>
</dbReference>
<evidence type="ECO:0000256" key="3">
    <source>
        <dbReference type="ARBA" id="ARBA00023027"/>
    </source>
</evidence>
<dbReference type="PANTHER" id="PTHR43477:SF4">
    <property type="entry name" value="DEHYDROGENASE_REDUCTASE SDR FAMILY MEMBER 6"/>
    <property type="match status" value="1"/>
</dbReference>
<dbReference type="PRINTS" id="PR00081">
    <property type="entry name" value="GDHRDH"/>
</dbReference>
<dbReference type="Pfam" id="PF13561">
    <property type="entry name" value="adh_short_C2"/>
    <property type="match status" value="1"/>
</dbReference>
<organism evidence="4 5">
    <name type="scientific">Telluria mixta</name>
    <dbReference type="NCBI Taxonomy" id="34071"/>
    <lineage>
        <taxon>Bacteria</taxon>
        <taxon>Pseudomonadati</taxon>
        <taxon>Pseudomonadota</taxon>
        <taxon>Betaproteobacteria</taxon>
        <taxon>Burkholderiales</taxon>
        <taxon>Oxalobacteraceae</taxon>
        <taxon>Telluria group</taxon>
        <taxon>Telluria</taxon>
    </lineage>
</organism>
<dbReference type="InterPro" id="IPR051122">
    <property type="entry name" value="SDR_DHRS6-like"/>
</dbReference>
<evidence type="ECO:0000313" key="4">
    <source>
        <dbReference type="EMBL" id="MCS0630219.1"/>
    </source>
</evidence>
<comment type="caution">
    <text evidence="4">The sequence shown here is derived from an EMBL/GenBank/DDBJ whole genome shotgun (WGS) entry which is preliminary data.</text>
</comment>
<evidence type="ECO:0000313" key="5">
    <source>
        <dbReference type="Proteomes" id="UP001165263"/>
    </source>
</evidence>
<accession>A0ABT2BYL0</accession>
<dbReference type="RefSeq" id="WP_259449334.1">
    <property type="nucleotide sequence ID" value="NZ_CP119520.1"/>
</dbReference>
<dbReference type="EMBL" id="JANUHC010000004">
    <property type="protein sequence ID" value="MCS0630219.1"/>
    <property type="molecule type" value="Genomic_DNA"/>
</dbReference>
<comment type="similarity">
    <text evidence="1">Belongs to the short-chain dehydrogenases/reductases (SDR) family.</text>
</comment>
<gene>
    <name evidence="4" type="ORF">NX786_12820</name>
</gene>
<keyword evidence="5" id="KW-1185">Reference proteome</keyword>
<protein>
    <submittedName>
        <fullName evidence="4">SDR family oxidoreductase</fullName>
    </submittedName>
</protein>
<dbReference type="Proteomes" id="UP001165263">
    <property type="component" value="Unassembled WGS sequence"/>
</dbReference>
<keyword evidence="3" id="KW-0520">NAD</keyword>
<evidence type="ECO:0000256" key="1">
    <source>
        <dbReference type="ARBA" id="ARBA00006484"/>
    </source>
</evidence>
<dbReference type="InterPro" id="IPR036291">
    <property type="entry name" value="NAD(P)-bd_dom_sf"/>
</dbReference>